<comment type="caution">
    <text evidence="6">The sequence shown here is derived from an EMBL/GenBank/DDBJ whole genome shotgun (WGS) entry which is preliminary data.</text>
</comment>
<dbReference type="Proteomes" id="UP000748531">
    <property type="component" value="Unassembled WGS sequence"/>
</dbReference>
<keyword evidence="2 6" id="KW-0647">Proteasome</keyword>
<feature type="domain" description="Proteasome activator PA28 N-terminal" evidence="4">
    <location>
        <begin position="8"/>
        <end position="43"/>
    </location>
</feature>
<dbReference type="InterPro" id="IPR003186">
    <property type="entry name" value="PA28_C"/>
</dbReference>
<dbReference type="InterPro" id="IPR009077">
    <property type="entry name" value="Proteasome_activ_PA28"/>
</dbReference>
<dbReference type="Gene3D" id="1.20.120.180">
    <property type="entry name" value="Proteasome activator pa28, C-terminal domain"/>
    <property type="match status" value="1"/>
</dbReference>
<dbReference type="GO" id="GO:0005737">
    <property type="term" value="C:cytoplasm"/>
    <property type="evidence" value="ECO:0007669"/>
    <property type="project" value="TreeGrafter"/>
</dbReference>
<name>A0A8J4WLQ2_9TREM</name>
<gene>
    <name evidence="6" type="ORF">PHET_00925</name>
</gene>
<evidence type="ECO:0000313" key="7">
    <source>
        <dbReference type="Proteomes" id="UP000748531"/>
    </source>
</evidence>
<dbReference type="GO" id="GO:0008537">
    <property type="term" value="C:proteasome activator complex"/>
    <property type="evidence" value="ECO:0007669"/>
    <property type="project" value="InterPro"/>
</dbReference>
<dbReference type="InterPro" id="IPR036996">
    <property type="entry name" value="PA28_N_sf"/>
</dbReference>
<dbReference type="FunFam" id="1.20.120.180:FF:000002">
    <property type="entry name" value="Proteasome activator complex subunit 1"/>
    <property type="match status" value="1"/>
</dbReference>
<dbReference type="PANTHER" id="PTHR10660">
    <property type="entry name" value="PROTEASOME REGULATOR PA28"/>
    <property type="match status" value="1"/>
</dbReference>
<keyword evidence="7" id="KW-1185">Reference proteome</keyword>
<protein>
    <submittedName>
        <fullName evidence="6">Proteasome activator complex subunit</fullName>
    </submittedName>
</protein>
<dbReference type="PANTHER" id="PTHR10660:SF2">
    <property type="entry name" value="LD45860P"/>
    <property type="match status" value="1"/>
</dbReference>
<dbReference type="InterPro" id="IPR036997">
    <property type="entry name" value="PA28_C_sf"/>
</dbReference>
<dbReference type="InterPro" id="IPR036252">
    <property type="entry name" value="Proteasome_activ_sf"/>
</dbReference>
<proteinExistence type="inferred from homology"/>
<dbReference type="AlphaFoldDB" id="A0A8J4WLQ2"/>
<dbReference type="OrthoDB" id="6591885at2759"/>
<evidence type="ECO:0000313" key="6">
    <source>
        <dbReference type="EMBL" id="KAF5405609.1"/>
    </source>
</evidence>
<sequence>MPVAVGDHLRAYFTREAEERLRDAIPTKIRELDDLLREPLFDLNMGLRRVRMCADDMTAKLEGAIREAGKDQPRPLPLPFLTNEIMEQAYTAVRPFVLQLIEDTQILRMWIQLNIPRIEDGNNFGVSVQEEVLMETAKAELDASAMLDFFGDYLMYRAKVASKVCKWPTITDYRRALTDADEGAFIRLRMNARDIRNHYSRLYDIYHKNALKLRSPRNETDGQINIMY</sequence>
<dbReference type="GO" id="GO:0061133">
    <property type="term" value="F:endopeptidase activator activity"/>
    <property type="evidence" value="ECO:0007669"/>
    <property type="project" value="TreeGrafter"/>
</dbReference>
<comment type="similarity">
    <text evidence="1">Belongs to the PA28 family.</text>
</comment>
<dbReference type="GO" id="GO:2000045">
    <property type="term" value="P:regulation of G1/S transition of mitotic cell cycle"/>
    <property type="evidence" value="ECO:0007669"/>
    <property type="project" value="TreeGrafter"/>
</dbReference>
<evidence type="ECO:0000256" key="2">
    <source>
        <dbReference type="ARBA" id="ARBA00022942"/>
    </source>
</evidence>
<dbReference type="EMBL" id="LUCH01000269">
    <property type="protein sequence ID" value="KAF5405609.1"/>
    <property type="molecule type" value="Genomic_DNA"/>
</dbReference>
<accession>A0A8J4WLQ2</accession>
<reference evidence="6" key="1">
    <citation type="submission" date="2019-05" db="EMBL/GenBank/DDBJ databases">
        <title>Annotation for the trematode Paragonimus heterotremus.</title>
        <authorList>
            <person name="Choi Y.-J."/>
        </authorList>
    </citation>
    <scope>NUCLEOTIDE SEQUENCE</scope>
    <source>
        <strain evidence="6">LC</strain>
    </source>
</reference>
<comment type="function">
    <text evidence="3">Implicated in immunoproteasome assembly and required for efficient antigen processing. The PA28 activator complex enhances the generation of class I binding peptides by altering the cleavage pattern of the proteasome.</text>
</comment>
<dbReference type="Pfam" id="PF02251">
    <property type="entry name" value="PA28_N"/>
    <property type="match status" value="1"/>
</dbReference>
<dbReference type="GO" id="GO:0005654">
    <property type="term" value="C:nucleoplasm"/>
    <property type="evidence" value="ECO:0007669"/>
    <property type="project" value="TreeGrafter"/>
</dbReference>
<dbReference type="SUPFAM" id="SSF47216">
    <property type="entry name" value="Proteasome activator"/>
    <property type="match status" value="1"/>
</dbReference>
<dbReference type="Gene3D" id="1.20.5.120">
    <property type="entry name" value="Proteasome activator pa28, N-terminal domain"/>
    <property type="match status" value="1"/>
</dbReference>
<organism evidence="6 7">
    <name type="scientific">Paragonimus heterotremus</name>
    <dbReference type="NCBI Taxonomy" id="100268"/>
    <lineage>
        <taxon>Eukaryota</taxon>
        <taxon>Metazoa</taxon>
        <taxon>Spiralia</taxon>
        <taxon>Lophotrochozoa</taxon>
        <taxon>Platyhelminthes</taxon>
        <taxon>Trematoda</taxon>
        <taxon>Digenea</taxon>
        <taxon>Plagiorchiida</taxon>
        <taxon>Troglotremata</taxon>
        <taxon>Troglotrematidae</taxon>
        <taxon>Paragonimus</taxon>
    </lineage>
</organism>
<evidence type="ECO:0000259" key="5">
    <source>
        <dbReference type="Pfam" id="PF02252"/>
    </source>
</evidence>
<evidence type="ECO:0000259" key="4">
    <source>
        <dbReference type="Pfam" id="PF02251"/>
    </source>
</evidence>
<dbReference type="Pfam" id="PF02252">
    <property type="entry name" value="PA28_C"/>
    <property type="match status" value="1"/>
</dbReference>
<evidence type="ECO:0000256" key="3">
    <source>
        <dbReference type="ARBA" id="ARBA00037467"/>
    </source>
</evidence>
<feature type="domain" description="Proteasome activator PA28 C-terminal" evidence="5">
    <location>
        <begin position="82"/>
        <end position="221"/>
    </location>
</feature>
<evidence type="ECO:0000256" key="1">
    <source>
        <dbReference type="ARBA" id="ARBA00005883"/>
    </source>
</evidence>
<dbReference type="InterPro" id="IPR003185">
    <property type="entry name" value="Proteasome_activ_PA28_N"/>
</dbReference>
<dbReference type="GO" id="GO:0061136">
    <property type="term" value="P:regulation of proteasomal protein catabolic process"/>
    <property type="evidence" value="ECO:0007669"/>
    <property type="project" value="TreeGrafter"/>
</dbReference>